<evidence type="ECO:0000313" key="9">
    <source>
        <dbReference type="EMBL" id="EMD95900.1"/>
    </source>
</evidence>
<comment type="similarity">
    <text evidence="2">Belongs to the AB hydrolase superfamily. AKT2 hydrolase family.</text>
</comment>
<dbReference type="Proteomes" id="UP000016936">
    <property type="component" value="Unassembled WGS sequence"/>
</dbReference>
<feature type="domain" description="AB hydrolase-1" evidence="7">
    <location>
        <begin position="60"/>
        <end position="256"/>
    </location>
</feature>
<name>M2TEM4_COCH5</name>
<keyword evidence="5" id="KW-0843">Virulence</keyword>
<dbReference type="Pfam" id="PF00561">
    <property type="entry name" value="Abhydrolase_1"/>
    <property type="match status" value="1"/>
</dbReference>
<keyword evidence="6" id="KW-0576">Peroxisome</keyword>
<feature type="domain" description="Peptidase S33 tripeptidyl aminopeptidase-like C-terminal" evidence="8">
    <location>
        <begin position="371"/>
        <end position="463"/>
    </location>
</feature>
<dbReference type="PANTHER" id="PTHR43248">
    <property type="entry name" value="2-SUCCINYL-6-HYDROXY-2,4-CYCLOHEXADIENE-1-CARBOXYLATE SYNTHASE"/>
    <property type="match status" value="1"/>
</dbReference>
<gene>
    <name evidence="9" type="ORF">COCHEDRAFT_1191065</name>
</gene>
<keyword evidence="10" id="KW-1185">Reference proteome</keyword>
<evidence type="ECO:0000259" key="8">
    <source>
        <dbReference type="Pfam" id="PF08386"/>
    </source>
</evidence>
<dbReference type="Gene3D" id="3.40.50.1820">
    <property type="entry name" value="alpha/beta hydrolase"/>
    <property type="match status" value="1"/>
</dbReference>
<dbReference type="InterPro" id="IPR000073">
    <property type="entry name" value="AB_hydrolase_1"/>
</dbReference>
<accession>M2TEM4</accession>
<dbReference type="OrthoDB" id="425534at2759"/>
<dbReference type="PANTHER" id="PTHR43248:SF30">
    <property type="entry name" value="AB HYDROLASE-1 DOMAIN-CONTAINING PROTEIN"/>
    <property type="match status" value="1"/>
</dbReference>
<evidence type="ECO:0000256" key="6">
    <source>
        <dbReference type="ARBA" id="ARBA00023140"/>
    </source>
</evidence>
<evidence type="ECO:0000256" key="5">
    <source>
        <dbReference type="ARBA" id="ARBA00023026"/>
    </source>
</evidence>
<protein>
    <recommendedName>
        <fullName evidence="11">AB hydrolase-1 domain-containing protein</fullName>
    </recommendedName>
</protein>
<dbReference type="InterPro" id="IPR013595">
    <property type="entry name" value="Pept_S33_TAP-like_C"/>
</dbReference>
<dbReference type="eggNOG" id="ENOG502QXCY">
    <property type="taxonomic scope" value="Eukaryota"/>
</dbReference>
<dbReference type="OMA" id="LNCAYWP"/>
<comment type="subcellular location">
    <subcellularLocation>
        <location evidence="1">Peroxisome</location>
    </subcellularLocation>
</comment>
<dbReference type="Pfam" id="PF08386">
    <property type="entry name" value="Abhydrolase_4"/>
    <property type="match status" value="1"/>
</dbReference>
<dbReference type="GO" id="GO:0005777">
    <property type="term" value="C:peroxisome"/>
    <property type="evidence" value="ECO:0007669"/>
    <property type="project" value="UniProtKB-SubCell"/>
</dbReference>
<dbReference type="HOGENOM" id="CLU_013364_3_3_1"/>
<keyword evidence="4" id="KW-0378">Hydrolase</keyword>
<evidence type="ECO:0000256" key="3">
    <source>
        <dbReference type="ARBA" id="ARBA00010088"/>
    </source>
</evidence>
<evidence type="ECO:0000256" key="4">
    <source>
        <dbReference type="ARBA" id="ARBA00022801"/>
    </source>
</evidence>
<evidence type="ECO:0000313" key="10">
    <source>
        <dbReference type="Proteomes" id="UP000016936"/>
    </source>
</evidence>
<evidence type="ECO:0000256" key="1">
    <source>
        <dbReference type="ARBA" id="ARBA00004275"/>
    </source>
</evidence>
<comment type="similarity">
    <text evidence="3">Belongs to the peptidase S33 family.</text>
</comment>
<evidence type="ECO:0000256" key="2">
    <source>
        <dbReference type="ARBA" id="ARBA00005668"/>
    </source>
</evidence>
<evidence type="ECO:0008006" key="11">
    <source>
        <dbReference type="Google" id="ProtNLM"/>
    </source>
</evidence>
<reference evidence="10" key="2">
    <citation type="journal article" date="2013" name="PLoS Genet.">
        <title>Comparative genome structure, secondary metabolite, and effector coding capacity across Cochliobolus pathogens.</title>
        <authorList>
            <person name="Condon B.J."/>
            <person name="Leng Y."/>
            <person name="Wu D."/>
            <person name="Bushley K.E."/>
            <person name="Ohm R.A."/>
            <person name="Otillar R."/>
            <person name="Martin J."/>
            <person name="Schackwitz W."/>
            <person name="Grimwood J."/>
            <person name="MohdZainudin N."/>
            <person name="Xue C."/>
            <person name="Wang R."/>
            <person name="Manning V.A."/>
            <person name="Dhillon B."/>
            <person name="Tu Z.J."/>
            <person name="Steffenson B.J."/>
            <person name="Salamov A."/>
            <person name="Sun H."/>
            <person name="Lowry S."/>
            <person name="LaButti K."/>
            <person name="Han J."/>
            <person name="Copeland A."/>
            <person name="Lindquist E."/>
            <person name="Barry K."/>
            <person name="Schmutz J."/>
            <person name="Baker S.E."/>
            <person name="Ciuffetti L.M."/>
            <person name="Grigoriev I.V."/>
            <person name="Zhong S."/>
            <person name="Turgeon B.G."/>
        </authorList>
    </citation>
    <scope>NUCLEOTIDE SEQUENCE [LARGE SCALE GENOMIC DNA]</scope>
    <source>
        <strain evidence="10">C5 / ATCC 48332 / race O</strain>
    </source>
</reference>
<dbReference type="InterPro" id="IPR029058">
    <property type="entry name" value="AB_hydrolase_fold"/>
</dbReference>
<reference evidence="9 10" key="1">
    <citation type="journal article" date="2012" name="PLoS Pathog.">
        <title>Diverse lifestyles and strategies of plant pathogenesis encoded in the genomes of eighteen Dothideomycetes fungi.</title>
        <authorList>
            <person name="Ohm R.A."/>
            <person name="Feau N."/>
            <person name="Henrissat B."/>
            <person name="Schoch C.L."/>
            <person name="Horwitz B.A."/>
            <person name="Barry K.W."/>
            <person name="Condon B.J."/>
            <person name="Copeland A.C."/>
            <person name="Dhillon B."/>
            <person name="Glaser F."/>
            <person name="Hesse C.N."/>
            <person name="Kosti I."/>
            <person name="LaButti K."/>
            <person name="Lindquist E.A."/>
            <person name="Lucas S."/>
            <person name="Salamov A.A."/>
            <person name="Bradshaw R.E."/>
            <person name="Ciuffetti L."/>
            <person name="Hamelin R.C."/>
            <person name="Kema G.H.J."/>
            <person name="Lawrence C."/>
            <person name="Scott J.A."/>
            <person name="Spatafora J.W."/>
            <person name="Turgeon B.G."/>
            <person name="de Wit P.J.G.M."/>
            <person name="Zhong S."/>
            <person name="Goodwin S.B."/>
            <person name="Grigoriev I.V."/>
        </authorList>
    </citation>
    <scope>NUCLEOTIDE SEQUENCE [LARGE SCALE GENOMIC DNA]</scope>
    <source>
        <strain evidence="10">C5 / ATCC 48332 / race O</strain>
    </source>
</reference>
<dbReference type="InterPro" id="IPR051601">
    <property type="entry name" value="Serine_prot/Carboxylest_S33"/>
</dbReference>
<dbReference type="GO" id="GO:0016787">
    <property type="term" value="F:hydrolase activity"/>
    <property type="evidence" value="ECO:0007669"/>
    <property type="project" value="UniProtKB-KW"/>
</dbReference>
<dbReference type="AlphaFoldDB" id="M2TEM4"/>
<dbReference type="EMBL" id="KB445570">
    <property type="protein sequence ID" value="EMD95900.1"/>
    <property type="molecule type" value="Genomic_DNA"/>
</dbReference>
<organism evidence="9 10">
    <name type="scientific">Cochliobolus heterostrophus (strain C5 / ATCC 48332 / race O)</name>
    <name type="common">Southern corn leaf blight fungus</name>
    <name type="synonym">Bipolaris maydis</name>
    <dbReference type="NCBI Taxonomy" id="701091"/>
    <lineage>
        <taxon>Eukaryota</taxon>
        <taxon>Fungi</taxon>
        <taxon>Dikarya</taxon>
        <taxon>Ascomycota</taxon>
        <taxon>Pezizomycotina</taxon>
        <taxon>Dothideomycetes</taxon>
        <taxon>Pleosporomycetidae</taxon>
        <taxon>Pleosporales</taxon>
        <taxon>Pleosporineae</taxon>
        <taxon>Pleosporaceae</taxon>
        <taxon>Bipolaris</taxon>
    </lineage>
</organism>
<dbReference type="SUPFAM" id="SSF53474">
    <property type="entry name" value="alpha/beta-Hydrolases"/>
    <property type="match status" value="1"/>
</dbReference>
<evidence type="ECO:0000259" key="7">
    <source>
        <dbReference type="Pfam" id="PF00561"/>
    </source>
</evidence>
<sequence>MRRRKSSVGSSHGTITSNRVTKKWTPLSRYRHVALTFQGTRDCSLLPAAPSNTTSKIGSVFINPGGPGSAASSLVSLIAISAFPGQTPQLRPAFDIIGLDPRGTGMSHQVKCDPAIYAEAVSLFPQTEEEYAALADKNKRLGESCRELTGPLLEHVDTISAAKDHEAIRVALGNEPINFVGLSYGSQLAAQYISLFPDNVRTLVLDAISQHSQSEAADIFIGASSYELVLQHFFAWAATDAKSPLHGQDVKALWLDLLASAKETPIPALSCDGINCRAAVSDEDILFNAQGHLNFPGAGIGLGASWELLASALFNASRGDATALSTSSAGPDVFPRLAIQCLDWDRSDSLAEVKAKMEMANAYFGLNHGANHRWAAQHACIGWPVPVKNPPQKLDVKSDTTVLMVTSTGDASTGIPWAVGMLEEIKNSVLVVRQGDGHGNLPLGGEAGDIIVEYLITGKAPAQRFLTTKS</sequence>
<proteinExistence type="inferred from homology"/>